<keyword evidence="1" id="KW-0175">Coiled coil</keyword>
<dbReference type="SUPFAM" id="SSF58100">
    <property type="entry name" value="Bacterial hemolysins"/>
    <property type="match status" value="1"/>
</dbReference>
<sequence>MTLSTSLPSAAAQKGYDIIDAETMRLIERVPAALTEQELLEQAAQQKVEEEARLQAEAQAKQAEEARQAQQAYDKTLLITYRSEADLIRARDSDIAYRQEQIEMHQQKLPDLKQYLYQLQNEAAQRELSGAKITANMQKRLDAAKEEIQVRQQAINDLKAEITQLESKYDHDLKRLKYLFKPNKQ</sequence>
<evidence type="ECO:0000256" key="1">
    <source>
        <dbReference type="SAM" id="Coils"/>
    </source>
</evidence>
<feature type="coiled-coil region" evidence="1">
    <location>
        <begin position="141"/>
        <end position="175"/>
    </location>
</feature>
<dbReference type="Proteomes" id="UP001501476">
    <property type="component" value="Unassembled WGS sequence"/>
</dbReference>
<keyword evidence="3" id="KW-1185">Reference proteome</keyword>
<gene>
    <name evidence="2" type="ORF">GCM10008964_05040</name>
</gene>
<evidence type="ECO:0000313" key="3">
    <source>
        <dbReference type="Proteomes" id="UP001501476"/>
    </source>
</evidence>
<evidence type="ECO:0000313" key="2">
    <source>
        <dbReference type="EMBL" id="GAA0216452.1"/>
    </source>
</evidence>
<dbReference type="EMBL" id="BAAADG010000002">
    <property type="protein sequence ID" value="GAA0216452.1"/>
    <property type="molecule type" value="Genomic_DNA"/>
</dbReference>
<protein>
    <submittedName>
        <fullName evidence="2">Uncharacterized protein</fullName>
    </submittedName>
</protein>
<proteinExistence type="predicted"/>
<comment type="caution">
    <text evidence="2">The sequence shown here is derived from an EMBL/GenBank/DDBJ whole genome shotgun (WGS) entry which is preliminary data.</text>
</comment>
<reference evidence="2 3" key="1">
    <citation type="journal article" date="2019" name="Int. J. Syst. Evol. Microbiol.">
        <title>The Global Catalogue of Microorganisms (GCM) 10K type strain sequencing project: providing services to taxonomists for standard genome sequencing and annotation.</title>
        <authorList>
            <consortium name="The Broad Institute Genomics Platform"/>
            <consortium name="The Broad Institute Genome Sequencing Center for Infectious Disease"/>
            <person name="Wu L."/>
            <person name="Ma J."/>
        </authorList>
    </citation>
    <scope>NUCLEOTIDE SEQUENCE [LARGE SCALE GENOMIC DNA]</scope>
    <source>
        <strain evidence="2 3">JCM 6886</strain>
    </source>
</reference>
<feature type="coiled-coil region" evidence="1">
    <location>
        <begin position="37"/>
        <end position="69"/>
    </location>
</feature>
<accession>A0ABN0T9Z6</accession>
<name>A0ABN0T9Z6_9GAMM</name>
<organism evidence="2 3">
    <name type="scientific">Methylophaga marina</name>
    <dbReference type="NCBI Taxonomy" id="45495"/>
    <lineage>
        <taxon>Bacteria</taxon>
        <taxon>Pseudomonadati</taxon>
        <taxon>Pseudomonadota</taxon>
        <taxon>Gammaproteobacteria</taxon>
        <taxon>Thiotrichales</taxon>
        <taxon>Piscirickettsiaceae</taxon>
        <taxon>Methylophaga</taxon>
    </lineage>
</organism>